<gene>
    <name evidence="2" type="ORF">WMO37_06445</name>
</gene>
<comment type="caution">
    <text evidence="2">The sequence shown here is derived from an EMBL/GenBank/DDBJ whole genome shotgun (WGS) entry which is preliminary data.</text>
</comment>
<name>A0ABV1H4R6_9FIRM</name>
<protein>
    <submittedName>
        <fullName evidence="2">Uncharacterized protein</fullName>
    </submittedName>
</protein>
<evidence type="ECO:0000313" key="3">
    <source>
        <dbReference type="Proteomes" id="UP001546774"/>
    </source>
</evidence>
<evidence type="ECO:0000313" key="2">
    <source>
        <dbReference type="EMBL" id="MEQ2554661.1"/>
    </source>
</evidence>
<feature type="region of interest" description="Disordered" evidence="1">
    <location>
        <begin position="255"/>
        <end position="275"/>
    </location>
</feature>
<evidence type="ECO:0000256" key="1">
    <source>
        <dbReference type="SAM" id="MobiDB-lite"/>
    </source>
</evidence>
<dbReference type="Proteomes" id="UP001546774">
    <property type="component" value="Unassembled WGS sequence"/>
</dbReference>
<dbReference type="EMBL" id="JBBMFS010000004">
    <property type="protein sequence ID" value="MEQ2554661.1"/>
    <property type="molecule type" value="Genomic_DNA"/>
</dbReference>
<organism evidence="2 3">
    <name type="scientific">Lachnospira intestinalis</name>
    <dbReference type="NCBI Taxonomy" id="3133158"/>
    <lineage>
        <taxon>Bacteria</taxon>
        <taxon>Bacillati</taxon>
        <taxon>Bacillota</taxon>
        <taxon>Clostridia</taxon>
        <taxon>Lachnospirales</taxon>
        <taxon>Lachnospiraceae</taxon>
        <taxon>Lachnospira</taxon>
    </lineage>
</organism>
<sequence>MNRTYDKFQVVLLSEVKGKDSNAFIFELRLTSEDNCRIRIIDFDAFDIDGNKYSAGADKISTTDVILGHSKFFAETKKINVKISSQFKARIGCMAVLTVACIEDKQQMKFCFQRKGTNRWDCVGVEFMEYEGLPAAEEEPVETEGTLEPVEELTDKAEKQVQAQTEALTQTGASAVKEDGEEQAAVVVQDSPAEDIPAAQDEKAAAESLEEYLEREGTESVLGLSMKEFVNRFALGTQTVEDVLKQLNVNVAQEEEPAEIISQPAPVSQPEEEEQEQSIEDYLNSLIEFDEKSSETIGLAVSNMRIRAEEQGDTVCPVLYCEVSYSKETYVLVRCPMIKVIFYDAKGCIDNVAMHPVSRIHTGQDIVEMAFKKSTVKNWKNKSKIKVLVTL</sequence>
<reference evidence="2" key="1">
    <citation type="submission" date="2024-03" db="EMBL/GenBank/DDBJ databases">
        <title>Human intestinal bacterial collection.</title>
        <authorList>
            <person name="Pauvert C."/>
            <person name="Hitch T.C.A."/>
            <person name="Clavel T."/>
        </authorList>
    </citation>
    <scope>NUCLEOTIDE SEQUENCE [LARGE SCALE GENOMIC DNA]</scope>
    <source>
        <strain evidence="2">CLA-AA-H89B</strain>
    </source>
</reference>
<proteinExistence type="predicted"/>
<keyword evidence="3" id="KW-1185">Reference proteome</keyword>
<accession>A0ABV1H4R6</accession>